<feature type="non-terminal residue" evidence="2">
    <location>
        <position position="146"/>
    </location>
</feature>
<evidence type="ECO:0000259" key="1">
    <source>
        <dbReference type="Pfam" id="PF02771"/>
    </source>
</evidence>
<dbReference type="InterPro" id="IPR009100">
    <property type="entry name" value="AcylCoA_DH/oxidase_NM_dom_sf"/>
</dbReference>
<name>A0A383B2D7_9ZZZZ</name>
<evidence type="ECO:0000313" key="2">
    <source>
        <dbReference type="EMBL" id="SVE13568.1"/>
    </source>
</evidence>
<dbReference type="PANTHER" id="PTHR43884:SF12">
    <property type="entry name" value="ISOVALERYL-COA DEHYDROGENASE, MITOCHONDRIAL-RELATED"/>
    <property type="match status" value="1"/>
</dbReference>
<dbReference type="SUPFAM" id="SSF56645">
    <property type="entry name" value="Acyl-CoA dehydrogenase NM domain-like"/>
    <property type="match status" value="1"/>
</dbReference>
<dbReference type="PANTHER" id="PTHR43884">
    <property type="entry name" value="ACYL-COA DEHYDROGENASE"/>
    <property type="match status" value="1"/>
</dbReference>
<accession>A0A383B2D7</accession>
<proteinExistence type="predicted"/>
<dbReference type="EMBL" id="UINC01196528">
    <property type="protein sequence ID" value="SVE13568.1"/>
    <property type="molecule type" value="Genomic_DNA"/>
</dbReference>
<dbReference type="InterPro" id="IPR037069">
    <property type="entry name" value="AcylCoA_DH/ox_N_sf"/>
</dbReference>
<reference evidence="2" key="1">
    <citation type="submission" date="2018-05" db="EMBL/GenBank/DDBJ databases">
        <authorList>
            <person name="Lanie J.A."/>
            <person name="Ng W.-L."/>
            <person name="Kazmierczak K.M."/>
            <person name="Andrzejewski T.M."/>
            <person name="Davidsen T.M."/>
            <person name="Wayne K.J."/>
            <person name="Tettelin H."/>
            <person name="Glass J.I."/>
            <person name="Rusch D."/>
            <person name="Podicherti R."/>
            <person name="Tsui H.-C.T."/>
            <person name="Winkler M.E."/>
        </authorList>
    </citation>
    <scope>NUCLEOTIDE SEQUENCE</scope>
</reference>
<organism evidence="2">
    <name type="scientific">marine metagenome</name>
    <dbReference type="NCBI Taxonomy" id="408172"/>
    <lineage>
        <taxon>unclassified sequences</taxon>
        <taxon>metagenomes</taxon>
        <taxon>ecological metagenomes</taxon>
    </lineage>
</organism>
<dbReference type="InterPro" id="IPR013786">
    <property type="entry name" value="AcylCoA_DH/ox_N"/>
</dbReference>
<dbReference type="Pfam" id="PF02771">
    <property type="entry name" value="Acyl-CoA_dh_N"/>
    <property type="match status" value="1"/>
</dbReference>
<dbReference type="FunFam" id="1.10.540.10:FF:000013">
    <property type="entry name" value="Acyl-CoA dehydrogenase"/>
    <property type="match status" value="1"/>
</dbReference>
<sequence length="146" mass="16195">MDFYLSAAQEDLRQEIREFCHQFPAAYWRKKDAERAYPHEVVEALTEVGYLSILIPQSYGGMGLGLTESSIILEEINRSGGNSGAFHGQMYIMGALLRHGSEAQKAAWLPKIAGGALRLQAFSVTEPEAGSDTTRIRTFARREGND</sequence>
<dbReference type="Gene3D" id="1.10.540.10">
    <property type="entry name" value="Acyl-CoA dehydrogenase/oxidase, N-terminal domain"/>
    <property type="match status" value="1"/>
</dbReference>
<feature type="domain" description="Acyl-CoA dehydrogenase/oxidase N-terminal" evidence="1">
    <location>
        <begin position="7"/>
        <end position="115"/>
    </location>
</feature>
<dbReference type="GO" id="GO:0003995">
    <property type="term" value="F:acyl-CoA dehydrogenase activity"/>
    <property type="evidence" value="ECO:0007669"/>
    <property type="project" value="TreeGrafter"/>
</dbReference>
<gene>
    <name evidence="2" type="ORF">METZ01_LOCUS466422</name>
</gene>
<dbReference type="GO" id="GO:0050660">
    <property type="term" value="F:flavin adenine dinucleotide binding"/>
    <property type="evidence" value="ECO:0007669"/>
    <property type="project" value="InterPro"/>
</dbReference>
<protein>
    <recommendedName>
        <fullName evidence="1">Acyl-CoA dehydrogenase/oxidase N-terminal domain-containing protein</fullName>
    </recommendedName>
</protein>
<dbReference type="AlphaFoldDB" id="A0A383B2D7"/>